<organism evidence="1 2">
    <name type="scientific">Trichonephila inaurata madagascariensis</name>
    <dbReference type="NCBI Taxonomy" id="2747483"/>
    <lineage>
        <taxon>Eukaryota</taxon>
        <taxon>Metazoa</taxon>
        <taxon>Ecdysozoa</taxon>
        <taxon>Arthropoda</taxon>
        <taxon>Chelicerata</taxon>
        <taxon>Arachnida</taxon>
        <taxon>Araneae</taxon>
        <taxon>Araneomorphae</taxon>
        <taxon>Entelegynae</taxon>
        <taxon>Araneoidea</taxon>
        <taxon>Nephilidae</taxon>
        <taxon>Trichonephila</taxon>
        <taxon>Trichonephila inaurata</taxon>
    </lineage>
</organism>
<sequence>MINKLESGIENNGRLPWQKRSNQKIDNNQCSSYYNALLKCQPIKTNQVVYQGNTKVNSACATQVSSFLTSEDVESAPLQSRSIILCVYLFNKRPLKGQ</sequence>
<protein>
    <submittedName>
        <fullName evidence="1">Uncharacterized protein</fullName>
    </submittedName>
</protein>
<accession>A0A8X6XIJ3</accession>
<evidence type="ECO:0000313" key="1">
    <source>
        <dbReference type="EMBL" id="GFY53829.1"/>
    </source>
</evidence>
<dbReference type="AlphaFoldDB" id="A0A8X6XIJ3"/>
<gene>
    <name evidence="1" type="ORF">TNIN_362021</name>
</gene>
<comment type="caution">
    <text evidence="1">The sequence shown here is derived from an EMBL/GenBank/DDBJ whole genome shotgun (WGS) entry which is preliminary data.</text>
</comment>
<evidence type="ECO:0000313" key="2">
    <source>
        <dbReference type="Proteomes" id="UP000886998"/>
    </source>
</evidence>
<keyword evidence="2" id="KW-1185">Reference proteome</keyword>
<reference evidence="1" key="1">
    <citation type="submission" date="2020-08" db="EMBL/GenBank/DDBJ databases">
        <title>Multicomponent nature underlies the extraordinary mechanical properties of spider dragline silk.</title>
        <authorList>
            <person name="Kono N."/>
            <person name="Nakamura H."/>
            <person name="Mori M."/>
            <person name="Yoshida Y."/>
            <person name="Ohtoshi R."/>
            <person name="Malay A.D."/>
            <person name="Moran D.A.P."/>
            <person name="Tomita M."/>
            <person name="Numata K."/>
            <person name="Arakawa K."/>
        </authorList>
    </citation>
    <scope>NUCLEOTIDE SEQUENCE</scope>
</reference>
<dbReference type="EMBL" id="BMAV01009520">
    <property type="protein sequence ID" value="GFY53829.1"/>
    <property type="molecule type" value="Genomic_DNA"/>
</dbReference>
<name>A0A8X6XIJ3_9ARAC</name>
<dbReference type="Proteomes" id="UP000886998">
    <property type="component" value="Unassembled WGS sequence"/>
</dbReference>
<proteinExistence type="predicted"/>